<evidence type="ECO:0000256" key="1">
    <source>
        <dbReference type="ARBA" id="ARBA00004071"/>
    </source>
</evidence>
<keyword evidence="5" id="KW-0378">Hydrolase</keyword>
<dbReference type="InterPro" id="IPR031919">
    <property type="entry name" value="Fucosidase_C"/>
</dbReference>
<dbReference type="InterPro" id="IPR000933">
    <property type="entry name" value="Glyco_hydro_29"/>
</dbReference>
<accession>A0A6I6JNI3</accession>
<dbReference type="GO" id="GO:0006004">
    <property type="term" value="P:fucose metabolic process"/>
    <property type="evidence" value="ECO:0007669"/>
    <property type="project" value="InterPro"/>
</dbReference>
<keyword evidence="6" id="KW-0326">Glycosidase</keyword>
<dbReference type="GO" id="GO:0016139">
    <property type="term" value="P:glycoside catabolic process"/>
    <property type="evidence" value="ECO:0007669"/>
    <property type="project" value="TreeGrafter"/>
</dbReference>
<dbReference type="GO" id="GO:0005764">
    <property type="term" value="C:lysosome"/>
    <property type="evidence" value="ECO:0007669"/>
    <property type="project" value="TreeGrafter"/>
</dbReference>
<dbReference type="SMART" id="SM00812">
    <property type="entry name" value="Alpha_L_fucos"/>
    <property type="match status" value="1"/>
</dbReference>
<dbReference type="Gene3D" id="3.20.20.80">
    <property type="entry name" value="Glycosidases"/>
    <property type="match status" value="1"/>
</dbReference>
<dbReference type="PANTHER" id="PTHR10030:SF37">
    <property type="entry name" value="ALPHA-L-FUCOSIDASE-RELATED"/>
    <property type="match status" value="1"/>
</dbReference>
<dbReference type="InterPro" id="IPR013780">
    <property type="entry name" value="Glyco_hydro_b"/>
</dbReference>
<keyword evidence="11" id="KW-1185">Reference proteome</keyword>
<gene>
    <name evidence="10" type="ORF">GM418_02385</name>
</gene>
<reference evidence="10 11" key="1">
    <citation type="submission" date="2019-11" db="EMBL/GenBank/DDBJ databases">
        <authorList>
            <person name="Zheng R.K."/>
            <person name="Sun C.M."/>
        </authorList>
    </citation>
    <scope>NUCLEOTIDE SEQUENCE [LARGE SCALE GENOMIC DNA]</scope>
    <source>
        <strain evidence="10 11">WC007</strain>
    </source>
</reference>
<evidence type="ECO:0000259" key="8">
    <source>
        <dbReference type="Pfam" id="PF01120"/>
    </source>
</evidence>
<evidence type="ECO:0000256" key="4">
    <source>
        <dbReference type="ARBA" id="ARBA00022729"/>
    </source>
</evidence>
<feature type="signal peptide" evidence="7">
    <location>
        <begin position="1"/>
        <end position="19"/>
    </location>
</feature>
<dbReference type="Proteomes" id="UP000428260">
    <property type="component" value="Chromosome"/>
</dbReference>
<evidence type="ECO:0000256" key="5">
    <source>
        <dbReference type="ARBA" id="ARBA00022801"/>
    </source>
</evidence>
<feature type="domain" description="Glycoside hydrolase family 29 N-terminal" evidence="8">
    <location>
        <begin position="19"/>
        <end position="373"/>
    </location>
</feature>
<evidence type="ECO:0000259" key="9">
    <source>
        <dbReference type="Pfam" id="PF16757"/>
    </source>
</evidence>
<evidence type="ECO:0000256" key="2">
    <source>
        <dbReference type="ARBA" id="ARBA00007951"/>
    </source>
</evidence>
<keyword evidence="4 7" id="KW-0732">Signal</keyword>
<dbReference type="PRINTS" id="PR00741">
    <property type="entry name" value="GLHYDRLASE29"/>
</dbReference>
<dbReference type="Pfam" id="PF01120">
    <property type="entry name" value="Alpha_L_fucos"/>
    <property type="match status" value="1"/>
</dbReference>
<evidence type="ECO:0000313" key="10">
    <source>
        <dbReference type="EMBL" id="QGY42540.1"/>
    </source>
</evidence>
<comment type="similarity">
    <text evidence="2">Belongs to the glycosyl hydrolase 29 family.</text>
</comment>
<dbReference type="GO" id="GO:0004560">
    <property type="term" value="F:alpha-L-fucosidase activity"/>
    <property type="evidence" value="ECO:0007669"/>
    <property type="project" value="InterPro"/>
</dbReference>
<dbReference type="EC" id="3.2.1.51" evidence="3"/>
<protein>
    <recommendedName>
        <fullName evidence="3">alpha-L-fucosidase</fullName>
        <ecNumber evidence="3">3.2.1.51</ecNumber>
    </recommendedName>
</protein>
<organism evidence="10 11">
    <name type="scientific">Maribellus comscasis</name>
    <dbReference type="NCBI Taxonomy" id="2681766"/>
    <lineage>
        <taxon>Bacteria</taxon>
        <taxon>Pseudomonadati</taxon>
        <taxon>Bacteroidota</taxon>
        <taxon>Bacteroidia</taxon>
        <taxon>Marinilabiliales</taxon>
        <taxon>Prolixibacteraceae</taxon>
        <taxon>Maribellus</taxon>
    </lineage>
</organism>
<dbReference type="EMBL" id="CP046401">
    <property type="protein sequence ID" value="QGY42540.1"/>
    <property type="molecule type" value="Genomic_DNA"/>
</dbReference>
<evidence type="ECO:0000256" key="3">
    <source>
        <dbReference type="ARBA" id="ARBA00012662"/>
    </source>
</evidence>
<dbReference type="Gene3D" id="2.60.40.1180">
    <property type="entry name" value="Golgi alpha-mannosidase II"/>
    <property type="match status" value="1"/>
</dbReference>
<dbReference type="AlphaFoldDB" id="A0A6I6JNI3"/>
<dbReference type="InterPro" id="IPR017853">
    <property type="entry name" value="GH"/>
</dbReference>
<evidence type="ECO:0000256" key="6">
    <source>
        <dbReference type="ARBA" id="ARBA00023295"/>
    </source>
</evidence>
<dbReference type="KEGG" id="mcos:GM418_02385"/>
<proteinExistence type="inferred from homology"/>
<dbReference type="SUPFAM" id="SSF51445">
    <property type="entry name" value="(Trans)glycosidases"/>
    <property type="match status" value="1"/>
</dbReference>
<dbReference type="RefSeq" id="WP_158862776.1">
    <property type="nucleotide sequence ID" value="NZ_CP046401.1"/>
</dbReference>
<dbReference type="PANTHER" id="PTHR10030">
    <property type="entry name" value="ALPHA-L-FUCOSIDASE"/>
    <property type="match status" value="1"/>
</dbReference>
<dbReference type="InterPro" id="IPR057739">
    <property type="entry name" value="Glyco_hydro_29_N"/>
</dbReference>
<sequence>MKTILKALLMLLIVQIAVAQKTEEFPKIHTKEWEKMNASKKPTIDWFKDSKYGMFIHWGLYSLQGGIWKGKKMEEMRPPFVAEWIMHAAQVSRNEYKKLANEFNPVKFNADSIAFLAKEAGMKYLVITSKHHDGFALYDSKVSDFDVMNTPFKRDIISELQNACNKQGIAFGIYYSHNIDWMDGSDAQSVEFAMRNPDASDHEKTFGANTWDPSPNTFDDYLQKKAFPQVKELMQNYPGMKMLWYDMPWRMKPEQSFTFYKIVYDLQPQIIITERIGNGFGDYFIPGDNVIPDDRDKITKPWETVGTHNNSWGYKSYDNDWKTPDEILYWLLEIVSRGGNYMLNIGPTSEGVVPDQSVYNLLEVGKWLKINGEAVYGTRKWKITKEGSTQIQMKGTGDRKKQGFKNNFAPEDFWFTEKNGKVYAIAIKYPESEALIKCMSINLVGNIKSAKMLGSQSSLSWEQTDKGLKIKLPRERPNKYGYVIEISL</sequence>
<dbReference type="PIRSF" id="PIRSF001092">
    <property type="entry name" value="Alpha-L-fucosidase"/>
    <property type="match status" value="1"/>
</dbReference>
<name>A0A6I6JNI3_9BACT</name>
<evidence type="ECO:0000313" key="11">
    <source>
        <dbReference type="Proteomes" id="UP000428260"/>
    </source>
</evidence>
<dbReference type="Pfam" id="PF16757">
    <property type="entry name" value="Fucosidase_C"/>
    <property type="match status" value="1"/>
</dbReference>
<evidence type="ECO:0000256" key="7">
    <source>
        <dbReference type="SAM" id="SignalP"/>
    </source>
</evidence>
<feature type="domain" description="Alpha-L-fucosidase C-terminal" evidence="9">
    <location>
        <begin position="406"/>
        <end position="486"/>
    </location>
</feature>
<dbReference type="InterPro" id="IPR016286">
    <property type="entry name" value="FUC_metazoa-typ"/>
</dbReference>
<feature type="chain" id="PRO_5026281363" description="alpha-L-fucosidase" evidence="7">
    <location>
        <begin position="20"/>
        <end position="488"/>
    </location>
</feature>
<comment type="function">
    <text evidence="1">Alpha-L-fucosidase is responsible for hydrolyzing the alpha-1,6-linked fucose joined to the reducing-end N-acetylglucosamine of the carbohydrate moieties of glycoproteins.</text>
</comment>